<feature type="non-terminal residue" evidence="3">
    <location>
        <position position="1"/>
    </location>
</feature>
<sequence length="126" mass="14036">YLAFLDKKMTFLKNISALALLSLTTNTAWSEPVYFCKVERVYDDDFSVTAKIVHEDCSGVAFLWYAKSYVEASCWPGAIELLKGKCAENEVGSKDLATDKPVTETQEDLSPPDINQTIDVQSPAFQ</sequence>
<evidence type="ECO:0000313" key="3">
    <source>
        <dbReference type="EMBL" id="MCQ8119998.1"/>
    </source>
</evidence>
<name>A0ABT1TZ05_9GAMM</name>
<feature type="chain" id="PRO_5045212032" evidence="2">
    <location>
        <begin position="31"/>
        <end position="126"/>
    </location>
</feature>
<feature type="region of interest" description="Disordered" evidence="1">
    <location>
        <begin position="96"/>
        <end position="126"/>
    </location>
</feature>
<organism evidence="3 4">
    <name type="scientific">Methylomonas rosea</name>
    <dbReference type="NCBI Taxonomy" id="2952227"/>
    <lineage>
        <taxon>Bacteria</taxon>
        <taxon>Pseudomonadati</taxon>
        <taxon>Pseudomonadota</taxon>
        <taxon>Gammaproteobacteria</taxon>
        <taxon>Methylococcales</taxon>
        <taxon>Methylococcaceae</taxon>
        <taxon>Methylomonas</taxon>
    </lineage>
</organism>
<reference evidence="3 4" key="1">
    <citation type="submission" date="2022-07" db="EMBL/GenBank/DDBJ databases">
        <title>Methylomonas rivi sp. nov., Methylomonas rosea sp. nov., Methylomonas aureus sp. nov. and Methylomonas subterranea sp. nov., four novel methanotrophs isolated from a freshwater creek and the deep terrestrial subsurface.</title>
        <authorList>
            <person name="Abin C."/>
            <person name="Sankaranarayanan K."/>
            <person name="Garner C."/>
            <person name="Sindelar R."/>
            <person name="Kotary K."/>
            <person name="Garner R."/>
            <person name="Barclay S."/>
            <person name="Lawson P."/>
            <person name="Krumholz L."/>
        </authorList>
    </citation>
    <scope>NUCLEOTIDE SEQUENCE [LARGE SCALE GENOMIC DNA]</scope>
    <source>
        <strain evidence="3 4">WSC-7</strain>
    </source>
</reference>
<accession>A0ABT1TZ05</accession>
<dbReference type="EMBL" id="JANIBL010000141">
    <property type="protein sequence ID" value="MCQ8119998.1"/>
    <property type="molecule type" value="Genomic_DNA"/>
</dbReference>
<dbReference type="RefSeq" id="WP_256608797.1">
    <property type="nucleotide sequence ID" value="NZ_JANIBL010000141.1"/>
</dbReference>
<gene>
    <name evidence="3" type="ORF">NP589_21490</name>
</gene>
<proteinExistence type="predicted"/>
<evidence type="ECO:0000256" key="1">
    <source>
        <dbReference type="SAM" id="MobiDB-lite"/>
    </source>
</evidence>
<keyword evidence="2" id="KW-0732">Signal</keyword>
<evidence type="ECO:0000313" key="4">
    <source>
        <dbReference type="Proteomes" id="UP001524570"/>
    </source>
</evidence>
<evidence type="ECO:0000256" key="2">
    <source>
        <dbReference type="SAM" id="SignalP"/>
    </source>
</evidence>
<keyword evidence="4" id="KW-1185">Reference proteome</keyword>
<comment type="caution">
    <text evidence="3">The sequence shown here is derived from an EMBL/GenBank/DDBJ whole genome shotgun (WGS) entry which is preliminary data.</text>
</comment>
<feature type="signal peptide" evidence="2">
    <location>
        <begin position="1"/>
        <end position="30"/>
    </location>
</feature>
<dbReference type="Proteomes" id="UP001524570">
    <property type="component" value="Unassembled WGS sequence"/>
</dbReference>
<feature type="compositionally biased region" description="Polar residues" evidence="1">
    <location>
        <begin position="113"/>
        <end position="126"/>
    </location>
</feature>
<protein>
    <submittedName>
        <fullName evidence="3">Uncharacterized protein</fullName>
    </submittedName>
</protein>